<sequence>MKSIPLEKRIFDLVLTTVGMVIALPLMGIITLLIYFREGRPVLFRQPRPGLGGKIFTLYKFRTMRNAVDKNGNPLPDGERLTPLGRFLRSTSLDELPELFNVLRGEMSLVGPRPLLVEYLPRYTPEQARRHEVLPGITGWAQINGRNALTWEEKFRLDVWYVDHWSLWLDVKILALTLWKVLRREGINAPGSETAEPFMGSPEQSS</sequence>
<evidence type="ECO:0000313" key="5">
    <source>
        <dbReference type="Proteomes" id="UP000050514"/>
    </source>
</evidence>
<gene>
    <name evidence="4" type="ORF">AC812_08260</name>
</gene>
<keyword evidence="2" id="KW-0472">Membrane</keyword>
<keyword evidence="2" id="KW-0812">Transmembrane</keyword>
<dbReference type="PATRIC" id="fig|360411.5.peg.3221"/>
<comment type="similarity">
    <text evidence="1">Belongs to the bacterial sugar transferase family.</text>
</comment>
<keyword evidence="5" id="KW-1185">Reference proteome</keyword>
<evidence type="ECO:0000259" key="3">
    <source>
        <dbReference type="Pfam" id="PF02397"/>
    </source>
</evidence>
<dbReference type="OrthoDB" id="9795351at2"/>
<dbReference type="PANTHER" id="PTHR30576:SF8">
    <property type="entry name" value="UNDECAPRENYL-PHOSPHATE GALACTOSE PHOSPHOTRANSFERASE"/>
    <property type="match status" value="1"/>
</dbReference>
<evidence type="ECO:0000256" key="2">
    <source>
        <dbReference type="SAM" id="Phobius"/>
    </source>
</evidence>
<dbReference type="GO" id="GO:0016780">
    <property type="term" value="F:phosphotransferase activity, for other substituted phosphate groups"/>
    <property type="evidence" value="ECO:0007669"/>
    <property type="project" value="TreeGrafter"/>
</dbReference>
<feature type="domain" description="Bacterial sugar transferase" evidence="3">
    <location>
        <begin position="8"/>
        <end position="182"/>
    </location>
</feature>
<accession>A0A0N8GMQ4</accession>
<dbReference type="EMBL" id="LGHJ01000013">
    <property type="protein sequence ID" value="KPL75946.1"/>
    <property type="molecule type" value="Genomic_DNA"/>
</dbReference>
<dbReference type="PANTHER" id="PTHR30576">
    <property type="entry name" value="COLANIC BIOSYNTHESIS UDP-GLUCOSE LIPID CARRIER TRANSFERASE"/>
    <property type="match status" value="1"/>
</dbReference>
<evidence type="ECO:0000313" key="4">
    <source>
        <dbReference type="EMBL" id="KPL75946.1"/>
    </source>
</evidence>
<proteinExistence type="inferred from homology"/>
<dbReference type="Pfam" id="PF02397">
    <property type="entry name" value="Bac_transf"/>
    <property type="match status" value="1"/>
</dbReference>
<name>A0A0N8GMQ4_9CHLR</name>
<evidence type="ECO:0000256" key="1">
    <source>
        <dbReference type="ARBA" id="ARBA00006464"/>
    </source>
</evidence>
<organism evidence="4 5">
    <name type="scientific">Bellilinea caldifistulae</name>
    <dbReference type="NCBI Taxonomy" id="360411"/>
    <lineage>
        <taxon>Bacteria</taxon>
        <taxon>Bacillati</taxon>
        <taxon>Chloroflexota</taxon>
        <taxon>Anaerolineae</taxon>
        <taxon>Anaerolineales</taxon>
        <taxon>Anaerolineaceae</taxon>
        <taxon>Bellilinea</taxon>
    </lineage>
</organism>
<feature type="transmembrane region" description="Helical" evidence="2">
    <location>
        <begin position="12"/>
        <end position="36"/>
    </location>
</feature>
<dbReference type="STRING" id="360411.AC812_08260"/>
<comment type="caution">
    <text evidence="4">The sequence shown here is derived from an EMBL/GenBank/DDBJ whole genome shotgun (WGS) entry which is preliminary data.</text>
</comment>
<dbReference type="InterPro" id="IPR003362">
    <property type="entry name" value="Bact_transf"/>
</dbReference>
<reference evidence="4 5" key="1">
    <citation type="submission" date="2015-07" db="EMBL/GenBank/DDBJ databases">
        <title>Draft genome of Bellilinea caldifistulae DSM 17877.</title>
        <authorList>
            <person name="Hemp J."/>
            <person name="Ward L.M."/>
            <person name="Pace L.A."/>
            <person name="Fischer W.W."/>
        </authorList>
    </citation>
    <scope>NUCLEOTIDE SEQUENCE [LARGE SCALE GENOMIC DNA]</scope>
    <source>
        <strain evidence="4 5">GOMI-1</strain>
    </source>
</reference>
<dbReference type="AlphaFoldDB" id="A0A0N8GMQ4"/>
<protein>
    <recommendedName>
        <fullName evidence="3">Bacterial sugar transferase domain-containing protein</fullName>
    </recommendedName>
</protein>
<keyword evidence="2" id="KW-1133">Transmembrane helix</keyword>
<dbReference type="Proteomes" id="UP000050514">
    <property type="component" value="Unassembled WGS sequence"/>
</dbReference>